<dbReference type="NCBIfam" id="TIGR01772">
    <property type="entry name" value="MDH_euk_gproteo"/>
    <property type="match status" value="1"/>
</dbReference>
<feature type="domain" description="Lactate/malate dehydrogenase N-terminal" evidence="8">
    <location>
        <begin position="82"/>
        <end position="166"/>
    </location>
</feature>
<dbReference type="InterPro" id="IPR001252">
    <property type="entry name" value="Malate_DH_AS"/>
</dbReference>
<dbReference type="SUPFAM" id="SSF56327">
    <property type="entry name" value="LDH C-terminal domain-like"/>
    <property type="match status" value="1"/>
</dbReference>
<gene>
    <name evidence="10" type="ORF">SUNI508_04362</name>
</gene>
<feature type="domain" description="Lactate/malate dehydrogenase N-terminal" evidence="8">
    <location>
        <begin position="3"/>
        <end position="52"/>
    </location>
</feature>
<dbReference type="Proteomes" id="UP001408356">
    <property type="component" value="Unassembled WGS sequence"/>
</dbReference>
<dbReference type="EC" id="1.1.1.37" evidence="3"/>
<evidence type="ECO:0000256" key="6">
    <source>
        <dbReference type="ARBA" id="ARBA00023027"/>
    </source>
</evidence>
<dbReference type="Pfam" id="PF00056">
    <property type="entry name" value="Ldh_1_N"/>
    <property type="match status" value="2"/>
</dbReference>
<keyword evidence="6" id="KW-0520">NAD</keyword>
<dbReference type="CDD" id="cd01337">
    <property type="entry name" value="MDH_glyoxysomal_mitochondrial"/>
    <property type="match status" value="1"/>
</dbReference>
<comment type="subunit">
    <text evidence="2">Homodimer.</text>
</comment>
<dbReference type="EMBL" id="JARVKF010000090">
    <property type="protein sequence ID" value="KAK9423068.1"/>
    <property type="molecule type" value="Genomic_DNA"/>
</dbReference>
<evidence type="ECO:0000256" key="1">
    <source>
        <dbReference type="ARBA" id="ARBA00008824"/>
    </source>
</evidence>
<evidence type="ECO:0000256" key="3">
    <source>
        <dbReference type="ARBA" id="ARBA00012995"/>
    </source>
</evidence>
<evidence type="ECO:0000256" key="7">
    <source>
        <dbReference type="SAM" id="MobiDB-lite"/>
    </source>
</evidence>
<keyword evidence="5" id="KW-0560">Oxidoreductase</keyword>
<organism evidence="10 11">
    <name type="scientific">Seiridium unicorne</name>
    <dbReference type="NCBI Taxonomy" id="138068"/>
    <lineage>
        <taxon>Eukaryota</taxon>
        <taxon>Fungi</taxon>
        <taxon>Dikarya</taxon>
        <taxon>Ascomycota</taxon>
        <taxon>Pezizomycotina</taxon>
        <taxon>Sordariomycetes</taxon>
        <taxon>Xylariomycetidae</taxon>
        <taxon>Amphisphaeriales</taxon>
        <taxon>Sporocadaceae</taxon>
        <taxon>Seiridium</taxon>
    </lineage>
</organism>
<dbReference type="PANTHER" id="PTHR11540">
    <property type="entry name" value="MALATE AND LACTATE DEHYDROGENASE"/>
    <property type="match status" value="1"/>
</dbReference>
<keyword evidence="4" id="KW-0816">Tricarboxylic acid cycle</keyword>
<accession>A0ABR2V835</accession>
<dbReference type="PROSITE" id="PS00068">
    <property type="entry name" value="MDH"/>
    <property type="match status" value="1"/>
</dbReference>
<comment type="similarity">
    <text evidence="1">Belongs to the LDH/MDH superfamily. MDH type 1 family.</text>
</comment>
<dbReference type="InterPro" id="IPR036291">
    <property type="entry name" value="NAD(P)-bd_dom_sf"/>
</dbReference>
<evidence type="ECO:0000259" key="8">
    <source>
        <dbReference type="Pfam" id="PF00056"/>
    </source>
</evidence>
<dbReference type="InterPro" id="IPR015955">
    <property type="entry name" value="Lactate_DH/Glyco_Ohase_4_C"/>
</dbReference>
<comment type="caution">
    <text evidence="10">The sequence shown here is derived from an EMBL/GenBank/DDBJ whole genome shotgun (WGS) entry which is preliminary data.</text>
</comment>
<evidence type="ECO:0000259" key="9">
    <source>
        <dbReference type="Pfam" id="PF02866"/>
    </source>
</evidence>
<sequence length="568" mass="61708">MVKAVVAGASGGIGQPLSLLLKLSPLVDELALYDVVNTPGVATDLSHISSTAVGFVLDGQITLIRRADKFLQKTTGYLPKDDGGKKAFKDADIIVIPAGIPRKPGMTRDDLFNINAGIVKGLIEIAAEVAPKAYILVISNPVNSTVPIAAEVLKAKGVFNPQKLFGVTTLDIVRAETFVAEIGGQKTGSDLTVPVVGGHSGATIVPLFSQIKPSVSIPSDKYKDLVNRVQFGGDEVVKAKDGAGSATLSMAYAGFRFAEKVLKAAKGEKGLVEPSYVYLPGVPGGKEIAEKYGVEFFSVPVELGPSGVEKATDVLANITDAEKELLETAIKDLKGNIEKGVTFAHNPPQNPDFQFGVEKKISLSLSGFPGRFFWSRTSTEKERRTYRLRPHHRLPARVCTHPRQRPEHIIRQHVDAPVIRLEVVDLLLEDQRPQVLAEKFDHIERIVEAWPSDPVPQRLQPVEHGVPLLLLVQLLRAAPAGPRRPGSAPRDCAAAARTPGDGGNAVFARRRCRRRCPVRGGYVGGVQLVHQPVRHGHDLDEQEVEARAVQERRRRVRGVERRQRLVKG</sequence>
<evidence type="ECO:0000256" key="4">
    <source>
        <dbReference type="ARBA" id="ARBA00022532"/>
    </source>
</evidence>
<dbReference type="InterPro" id="IPR010097">
    <property type="entry name" value="Malate_DH_type1"/>
</dbReference>
<dbReference type="InterPro" id="IPR022383">
    <property type="entry name" value="Lactate/malate_DH_C"/>
</dbReference>
<feature type="region of interest" description="Disordered" evidence="7">
    <location>
        <begin position="480"/>
        <end position="500"/>
    </location>
</feature>
<keyword evidence="11" id="KW-1185">Reference proteome</keyword>
<reference evidence="10 11" key="1">
    <citation type="journal article" date="2024" name="J. Plant Pathol.">
        <title>Sequence and assembly of the genome of Seiridium unicorne, isolate CBS 538.82, causal agent of cypress canker disease.</title>
        <authorList>
            <person name="Scali E."/>
            <person name="Rocca G.D."/>
            <person name="Danti R."/>
            <person name="Garbelotto M."/>
            <person name="Barberini S."/>
            <person name="Baroncelli R."/>
            <person name="Emiliani G."/>
        </authorList>
    </citation>
    <scope>NUCLEOTIDE SEQUENCE [LARGE SCALE GENOMIC DNA]</scope>
    <source>
        <strain evidence="10 11">BM-138-508</strain>
    </source>
</reference>
<evidence type="ECO:0000313" key="10">
    <source>
        <dbReference type="EMBL" id="KAK9423068.1"/>
    </source>
</evidence>
<evidence type="ECO:0000313" key="11">
    <source>
        <dbReference type="Proteomes" id="UP001408356"/>
    </source>
</evidence>
<evidence type="ECO:0000256" key="2">
    <source>
        <dbReference type="ARBA" id="ARBA00011738"/>
    </source>
</evidence>
<dbReference type="PANTHER" id="PTHR11540:SF16">
    <property type="entry name" value="MALATE DEHYDROGENASE, MITOCHONDRIAL"/>
    <property type="match status" value="1"/>
</dbReference>
<evidence type="ECO:0000256" key="5">
    <source>
        <dbReference type="ARBA" id="ARBA00023002"/>
    </source>
</evidence>
<dbReference type="Gene3D" id="3.90.110.10">
    <property type="entry name" value="Lactate dehydrogenase/glycoside hydrolase, family 4, C-terminal"/>
    <property type="match status" value="1"/>
</dbReference>
<dbReference type="InterPro" id="IPR001236">
    <property type="entry name" value="Lactate/malate_DH_N"/>
</dbReference>
<dbReference type="SUPFAM" id="SSF51735">
    <property type="entry name" value="NAD(P)-binding Rossmann-fold domains"/>
    <property type="match status" value="1"/>
</dbReference>
<proteinExistence type="inferred from homology"/>
<dbReference type="Pfam" id="PF02866">
    <property type="entry name" value="Ldh_1_C"/>
    <property type="match status" value="1"/>
</dbReference>
<protein>
    <recommendedName>
        <fullName evidence="3">malate dehydrogenase</fullName>
        <ecNumber evidence="3">1.1.1.37</ecNumber>
    </recommendedName>
</protein>
<dbReference type="Gene3D" id="3.40.50.720">
    <property type="entry name" value="NAD(P)-binding Rossmann-like Domain"/>
    <property type="match status" value="1"/>
</dbReference>
<feature type="domain" description="Lactate/malate dehydrogenase C-terminal" evidence="9">
    <location>
        <begin position="168"/>
        <end position="343"/>
    </location>
</feature>
<name>A0ABR2V835_9PEZI</name>
<feature type="compositionally biased region" description="Low complexity" evidence="7">
    <location>
        <begin position="480"/>
        <end position="490"/>
    </location>
</feature>